<feature type="transmembrane region" description="Helical" evidence="5">
    <location>
        <begin position="90"/>
        <end position="109"/>
    </location>
</feature>
<feature type="transmembrane region" description="Helical" evidence="5">
    <location>
        <begin position="306"/>
        <end position="327"/>
    </location>
</feature>
<dbReference type="PROSITE" id="PS00217">
    <property type="entry name" value="SUGAR_TRANSPORT_2"/>
    <property type="match status" value="1"/>
</dbReference>
<dbReference type="VEuPathDB" id="VectorBase:LLOJ006202"/>
<proteinExistence type="predicted"/>
<feature type="domain" description="Major facilitator superfamily (MFS) profile" evidence="6">
    <location>
        <begin position="1"/>
        <end position="397"/>
    </location>
</feature>
<evidence type="ECO:0000313" key="7">
    <source>
        <dbReference type="EMBL" id="MBC1175284.1"/>
    </source>
</evidence>
<dbReference type="PROSITE" id="PS50850">
    <property type="entry name" value="MFS"/>
    <property type="match status" value="1"/>
</dbReference>
<feature type="transmembrane region" description="Helical" evidence="5">
    <location>
        <begin position="277"/>
        <end position="294"/>
    </location>
</feature>
<feature type="transmembrane region" description="Helical" evidence="5">
    <location>
        <begin position="60"/>
        <end position="83"/>
    </location>
</feature>
<dbReference type="Proteomes" id="UP000092461">
    <property type="component" value="Unassembled WGS sequence"/>
</dbReference>
<dbReference type="InterPro" id="IPR036259">
    <property type="entry name" value="MFS_trans_sf"/>
</dbReference>
<keyword evidence="2 5" id="KW-0812">Transmembrane</keyword>
<dbReference type="EMBL" id="GITU01006581">
    <property type="protein sequence ID" value="MBC1175284.1"/>
    <property type="molecule type" value="Transcribed_RNA"/>
</dbReference>
<dbReference type="SUPFAM" id="SSF103473">
    <property type="entry name" value="MFS general substrate transporter"/>
    <property type="match status" value="1"/>
</dbReference>
<evidence type="ECO:0000313" key="8">
    <source>
        <dbReference type="EnsemblMetazoa" id="LLOJ006202-PA"/>
    </source>
</evidence>
<dbReference type="InterPro" id="IPR005829">
    <property type="entry name" value="Sugar_transporter_CS"/>
</dbReference>
<feature type="transmembrane region" description="Helical" evidence="5">
    <location>
        <begin position="115"/>
        <end position="138"/>
    </location>
</feature>
<dbReference type="PANTHER" id="PTHR48021:SF33">
    <property type="entry name" value="AT22075P-RELATED"/>
    <property type="match status" value="1"/>
</dbReference>
<feature type="transmembrane region" description="Helical" evidence="5">
    <location>
        <begin position="339"/>
        <end position="363"/>
    </location>
</feature>
<dbReference type="InterPro" id="IPR005828">
    <property type="entry name" value="MFS_sugar_transport-like"/>
</dbReference>
<dbReference type="VEuPathDB" id="VectorBase:LLONM1_002379"/>
<dbReference type="EMBL" id="AJWK01019956">
    <property type="status" value="NOT_ANNOTATED_CDS"/>
    <property type="molecule type" value="Genomic_DNA"/>
</dbReference>
<evidence type="ECO:0000256" key="2">
    <source>
        <dbReference type="ARBA" id="ARBA00022692"/>
    </source>
</evidence>
<keyword evidence="4 5" id="KW-0472">Membrane</keyword>
<organism evidence="8 9">
    <name type="scientific">Lutzomyia longipalpis</name>
    <name type="common">Sand fly</name>
    <dbReference type="NCBI Taxonomy" id="7200"/>
    <lineage>
        <taxon>Eukaryota</taxon>
        <taxon>Metazoa</taxon>
        <taxon>Ecdysozoa</taxon>
        <taxon>Arthropoda</taxon>
        <taxon>Hexapoda</taxon>
        <taxon>Insecta</taxon>
        <taxon>Pterygota</taxon>
        <taxon>Neoptera</taxon>
        <taxon>Endopterygota</taxon>
        <taxon>Diptera</taxon>
        <taxon>Nematocera</taxon>
        <taxon>Psychodoidea</taxon>
        <taxon>Psychodidae</taxon>
        <taxon>Lutzomyia</taxon>
        <taxon>Lutzomyia</taxon>
    </lineage>
</organism>
<keyword evidence="3 5" id="KW-1133">Transmembrane helix</keyword>
<sequence>MTKDQVSLMTSIFYIGAFLGSFVGGWVVNTIGRKWGLIIPMILQLFANAFIVLAKSPLLLYLSRIFSGILLGAIFVVLPIFIVEVTEKRLRITLGNFFGATGMVGLLLSKGLAALGFYVVPITTIALTIVFLGCFAMFPDTPEYLLFRNKPEDAEKALKFYRGIPSESPLEGAIIEEFEEIKNVVGLRGQKTSIKMKDLKGGTTILGIIISLILTSNMNFTGIRLTSSFTESILEDAGIHLDNVMVDISMSVLQVFGAILTIYLVRWIKVRRSFLTFYFLSFIGFFGAAVHYYLHERGMNLVPFTWSYMICITLAIVVPLGGINTLCMSSASQVLSLKIRGCVLGVMNTVSLGVAFFMTQYYLLLVDTVGNSAVMAAFGLWCLFAGIFSIFYLPELESKTFSEIVESLNRRLPACIRERSF</sequence>
<dbReference type="GO" id="GO:0022857">
    <property type="term" value="F:transmembrane transporter activity"/>
    <property type="evidence" value="ECO:0007669"/>
    <property type="project" value="InterPro"/>
</dbReference>
<dbReference type="Pfam" id="PF00083">
    <property type="entry name" value="Sugar_tr"/>
    <property type="match status" value="1"/>
</dbReference>
<reference evidence="8" key="3">
    <citation type="submission" date="2020-05" db="UniProtKB">
        <authorList>
            <consortium name="EnsemblMetazoa"/>
        </authorList>
    </citation>
    <scope>IDENTIFICATION</scope>
    <source>
        <strain evidence="8">Jacobina</strain>
    </source>
</reference>
<evidence type="ECO:0000256" key="5">
    <source>
        <dbReference type="SAM" id="Phobius"/>
    </source>
</evidence>
<protein>
    <submittedName>
        <fullName evidence="7">Putative permease of the major facilitator superfamily protein</fullName>
    </submittedName>
</protein>
<dbReference type="PANTHER" id="PTHR48021">
    <property type="match status" value="1"/>
</dbReference>
<name>A0A1B0GJA1_LUTLO</name>
<evidence type="ECO:0000256" key="3">
    <source>
        <dbReference type="ARBA" id="ARBA00022989"/>
    </source>
</evidence>
<dbReference type="Gene3D" id="1.20.1250.20">
    <property type="entry name" value="MFS general substrate transporter like domains"/>
    <property type="match status" value="1"/>
</dbReference>
<feature type="transmembrane region" description="Helical" evidence="5">
    <location>
        <begin position="369"/>
        <end position="393"/>
    </location>
</feature>
<accession>A0A1B0GJA1</accession>
<feature type="transmembrane region" description="Helical" evidence="5">
    <location>
        <begin position="245"/>
        <end position="265"/>
    </location>
</feature>
<dbReference type="GO" id="GO:0016020">
    <property type="term" value="C:membrane"/>
    <property type="evidence" value="ECO:0007669"/>
    <property type="project" value="UniProtKB-SubCell"/>
</dbReference>
<evidence type="ECO:0000259" key="6">
    <source>
        <dbReference type="PROSITE" id="PS50850"/>
    </source>
</evidence>
<evidence type="ECO:0000256" key="1">
    <source>
        <dbReference type="ARBA" id="ARBA00004141"/>
    </source>
</evidence>
<keyword evidence="9" id="KW-1185">Reference proteome</keyword>
<reference evidence="9" key="1">
    <citation type="submission" date="2012-05" db="EMBL/GenBank/DDBJ databases">
        <title>Whole Genome Assembly of Lutzomyia longipalpis.</title>
        <authorList>
            <person name="Richards S."/>
            <person name="Qu C."/>
            <person name="Dillon R."/>
            <person name="Worley K."/>
            <person name="Scherer S."/>
            <person name="Batterton M."/>
            <person name="Taylor A."/>
            <person name="Hawes A."/>
            <person name="Hernandez B."/>
            <person name="Kovar C."/>
            <person name="Mandapat C."/>
            <person name="Pham C."/>
            <person name="Qu C."/>
            <person name="Jing C."/>
            <person name="Bess C."/>
            <person name="Bandaranaike D."/>
            <person name="Ngo D."/>
            <person name="Ongeri F."/>
            <person name="Arias F."/>
            <person name="Lara F."/>
            <person name="Weissenberger G."/>
            <person name="Kamau G."/>
            <person name="Han H."/>
            <person name="Shen H."/>
            <person name="Dinh H."/>
            <person name="Khalil I."/>
            <person name="Jones J."/>
            <person name="Shafer J."/>
            <person name="Jayaseelan J."/>
            <person name="Quiroz J."/>
            <person name="Blankenburg K."/>
            <person name="Nguyen L."/>
            <person name="Jackson L."/>
            <person name="Francisco L."/>
            <person name="Tang L.-Y."/>
            <person name="Pu L.-L."/>
            <person name="Perales L."/>
            <person name="Lorensuhewa L."/>
            <person name="Munidasa M."/>
            <person name="Coyle M."/>
            <person name="Taylor M."/>
            <person name="Puazo M."/>
            <person name="Firestine M."/>
            <person name="Scheel M."/>
            <person name="Javaid M."/>
            <person name="Wang M."/>
            <person name="Li M."/>
            <person name="Tabassum N."/>
            <person name="Saada N."/>
            <person name="Osuji N."/>
            <person name="Aqrawi P."/>
            <person name="Fu Q."/>
            <person name="Thornton R."/>
            <person name="Raj R."/>
            <person name="Goodspeed R."/>
            <person name="Mata R."/>
            <person name="Najjar R."/>
            <person name="Gubbala S."/>
            <person name="Lee S."/>
            <person name="Denson S."/>
            <person name="Patil S."/>
            <person name="Macmil S."/>
            <person name="Qi S."/>
            <person name="Matskevitch T."/>
            <person name="Palculict T."/>
            <person name="Mathew T."/>
            <person name="Vee V."/>
            <person name="Velamala V."/>
            <person name="Korchina V."/>
            <person name="Cai W."/>
            <person name="Liu W."/>
            <person name="Dai W."/>
            <person name="Zou X."/>
            <person name="Zhu Y."/>
            <person name="Zhang Y."/>
            <person name="Wu Y.-Q."/>
            <person name="Xin Y."/>
            <person name="Nazarath L."/>
            <person name="Kovar C."/>
            <person name="Han Y."/>
            <person name="Muzny D."/>
            <person name="Gibbs R."/>
        </authorList>
    </citation>
    <scope>NUCLEOTIDE SEQUENCE [LARGE SCALE GENOMIC DNA]</scope>
    <source>
        <strain evidence="9">Jacobina</strain>
    </source>
</reference>
<dbReference type="AlphaFoldDB" id="A0A1B0GJA1"/>
<dbReference type="EnsemblMetazoa" id="LLOJ006202-RA">
    <property type="protein sequence ID" value="LLOJ006202-PA"/>
    <property type="gene ID" value="LLOJ006202"/>
</dbReference>
<evidence type="ECO:0000256" key="4">
    <source>
        <dbReference type="ARBA" id="ARBA00023136"/>
    </source>
</evidence>
<feature type="transmembrane region" description="Helical" evidence="5">
    <location>
        <begin position="35"/>
        <end position="54"/>
    </location>
</feature>
<dbReference type="InterPro" id="IPR050549">
    <property type="entry name" value="MFS_Trehalose_Transporter"/>
</dbReference>
<reference evidence="7" key="2">
    <citation type="journal article" date="2020" name="BMC">
        <title>Leishmania infection induces a limited differential gene expression in the sand fly midgut.</title>
        <authorList>
            <person name="Coutinho-Abreu I.V."/>
            <person name="Serafim T.D."/>
            <person name="Meneses C."/>
            <person name="Kamhawi S."/>
            <person name="Oliveira F."/>
            <person name="Valenzuela J.G."/>
        </authorList>
    </citation>
    <scope>NUCLEOTIDE SEQUENCE</scope>
    <source>
        <strain evidence="7">Jacobina</strain>
        <tissue evidence="7">Midgut</tissue>
    </source>
</reference>
<feature type="transmembrane region" description="Helical" evidence="5">
    <location>
        <begin position="205"/>
        <end position="225"/>
    </location>
</feature>
<feature type="transmembrane region" description="Helical" evidence="5">
    <location>
        <begin position="6"/>
        <end position="28"/>
    </location>
</feature>
<evidence type="ECO:0000313" key="9">
    <source>
        <dbReference type="Proteomes" id="UP000092461"/>
    </source>
</evidence>
<comment type="subcellular location">
    <subcellularLocation>
        <location evidence="1">Membrane</location>
        <topology evidence="1">Multi-pass membrane protein</topology>
    </subcellularLocation>
</comment>
<dbReference type="InterPro" id="IPR020846">
    <property type="entry name" value="MFS_dom"/>
</dbReference>